<sequence>MKSYCLLQFFSTHLNYYYPLEYQCSSPLQSQLYILFSCKNNATSVPVVSAMIAEGKDTVGATTISCERSDDVHAAPLSPIAACSRTSKLTSPGAVPKLIQNEKEDGSKWQKVEYRKKKTRYTFLGEAGKAKTSLSSFKAAEKRMPIFITNIHPETMEADIIDYIKEKTQEKVSLEKINTKKAVDHKAYKFFVAMSKVSLFLDEKIWPEGIIFRRFVHYKNRRAGTMTSADGTASTKYE</sequence>
<accession>A0ABR3GYT3</accession>
<organism evidence="1 2">
    <name type="scientific">Loxostege sticticalis</name>
    <name type="common">Beet webworm moth</name>
    <dbReference type="NCBI Taxonomy" id="481309"/>
    <lineage>
        <taxon>Eukaryota</taxon>
        <taxon>Metazoa</taxon>
        <taxon>Ecdysozoa</taxon>
        <taxon>Arthropoda</taxon>
        <taxon>Hexapoda</taxon>
        <taxon>Insecta</taxon>
        <taxon>Pterygota</taxon>
        <taxon>Neoptera</taxon>
        <taxon>Endopterygota</taxon>
        <taxon>Lepidoptera</taxon>
        <taxon>Glossata</taxon>
        <taxon>Ditrysia</taxon>
        <taxon>Pyraloidea</taxon>
        <taxon>Crambidae</taxon>
        <taxon>Pyraustinae</taxon>
        <taxon>Loxostege</taxon>
    </lineage>
</organism>
<keyword evidence="2" id="KW-1185">Reference proteome</keyword>
<reference evidence="1 2" key="1">
    <citation type="submission" date="2024-06" db="EMBL/GenBank/DDBJ databases">
        <title>A chromosome-level genome assembly of beet webworm, Loxostege sticticalis.</title>
        <authorList>
            <person name="Zhang Y."/>
        </authorList>
    </citation>
    <scope>NUCLEOTIDE SEQUENCE [LARGE SCALE GENOMIC DNA]</scope>
    <source>
        <strain evidence="1">AQ026</strain>
        <tissue evidence="1">Whole body</tissue>
    </source>
</reference>
<gene>
    <name evidence="1" type="ORF">ABMA27_016970</name>
</gene>
<evidence type="ECO:0000313" key="1">
    <source>
        <dbReference type="EMBL" id="KAL0852551.1"/>
    </source>
</evidence>
<proteinExistence type="predicted"/>
<comment type="caution">
    <text evidence="1">The sequence shown here is derived from an EMBL/GenBank/DDBJ whole genome shotgun (WGS) entry which is preliminary data.</text>
</comment>
<protein>
    <submittedName>
        <fullName evidence="1">Uncharacterized protein</fullName>
    </submittedName>
</protein>
<dbReference type="Proteomes" id="UP001549920">
    <property type="component" value="Unassembled WGS sequence"/>
</dbReference>
<evidence type="ECO:0000313" key="2">
    <source>
        <dbReference type="Proteomes" id="UP001549920"/>
    </source>
</evidence>
<dbReference type="EMBL" id="JBEUOH010000064">
    <property type="protein sequence ID" value="KAL0852551.1"/>
    <property type="molecule type" value="Genomic_DNA"/>
</dbReference>
<name>A0ABR3GYT3_LOXSC</name>